<evidence type="ECO:0000313" key="2">
    <source>
        <dbReference type="EMBL" id="MDC8014571.1"/>
    </source>
</evidence>
<dbReference type="Pfam" id="PF13649">
    <property type="entry name" value="Methyltransf_25"/>
    <property type="match status" value="1"/>
</dbReference>
<evidence type="ECO:0000313" key="3">
    <source>
        <dbReference type="Proteomes" id="UP001139971"/>
    </source>
</evidence>
<dbReference type="GO" id="GO:0032259">
    <property type="term" value="P:methylation"/>
    <property type="evidence" value="ECO:0007669"/>
    <property type="project" value="UniProtKB-KW"/>
</dbReference>
<proteinExistence type="predicted"/>
<evidence type="ECO:0000259" key="1">
    <source>
        <dbReference type="Pfam" id="PF13649"/>
    </source>
</evidence>
<reference evidence="2" key="1">
    <citation type="submission" date="2023-02" db="EMBL/GenBank/DDBJ databases">
        <title>Tahibacter soli sp. nov. isolated from soil.</title>
        <authorList>
            <person name="Baek J.H."/>
            <person name="Lee J.K."/>
            <person name="Choi D.G."/>
            <person name="Jeon C.O."/>
        </authorList>
    </citation>
    <scope>NUCLEOTIDE SEQUENCE</scope>
    <source>
        <strain evidence="2">BL</strain>
    </source>
</reference>
<dbReference type="Proteomes" id="UP001139971">
    <property type="component" value="Unassembled WGS sequence"/>
</dbReference>
<feature type="domain" description="Methyltransferase" evidence="1">
    <location>
        <begin position="68"/>
        <end position="161"/>
    </location>
</feature>
<gene>
    <name evidence="2" type="ORF">OD750_018655</name>
</gene>
<dbReference type="GO" id="GO:0008168">
    <property type="term" value="F:methyltransferase activity"/>
    <property type="evidence" value="ECO:0007669"/>
    <property type="project" value="UniProtKB-KW"/>
</dbReference>
<organism evidence="2 3">
    <name type="scientific">Tahibacter soli</name>
    <dbReference type="NCBI Taxonomy" id="2983605"/>
    <lineage>
        <taxon>Bacteria</taxon>
        <taxon>Pseudomonadati</taxon>
        <taxon>Pseudomonadota</taxon>
        <taxon>Gammaproteobacteria</taxon>
        <taxon>Lysobacterales</taxon>
        <taxon>Rhodanobacteraceae</taxon>
        <taxon>Tahibacter</taxon>
    </lineage>
</organism>
<dbReference type="EMBL" id="JAOVZO020000018">
    <property type="protein sequence ID" value="MDC8014571.1"/>
    <property type="molecule type" value="Genomic_DNA"/>
</dbReference>
<keyword evidence="3" id="KW-1185">Reference proteome</keyword>
<dbReference type="RefSeq" id="WP_263542212.1">
    <property type="nucleotide sequence ID" value="NZ_JAOVZO020000018.1"/>
</dbReference>
<dbReference type="Gene3D" id="3.40.50.150">
    <property type="entry name" value="Vaccinia Virus protein VP39"/>
    <property type="match status" value="1"/>
</dbReference>
<keyword evidence="2" id="KW-0808">Transferase</keyword>
<dbReference type="PANTHER" id="PTHR47473:SF1">
    <property type="entry name" value="METHYLTRANSFERASE DOMAIN-CONTAINING PROTEIN"/>
    <property type="match status" value="1"/>
</dbReference>
<accession>A0A9X3YLD7</accession>
<dbReference type="InterPro" id="IPR041698">
    <property type="entry name" value="Methyltransf_25"/>
</dbReference>
<keyword evidence="2" id="KW-0489">Methyltransferase</keyword>
<comment type="caution">
    <text evidence="2">The sequence shown here is derived from an EMBL/GenBank/DDBJ whole genome shotgun (WGS) entry which is preliminary data.</text>
</comment>
<dbReference type="PANTHER" id="PTHR47473">
    <property type="entry name" value="BTA1P"/>
    <property type="match status" value="1"/>
</dbReference>
<dbReference type="InterPro" id="IPR029063">
    <property type="entry name" value="SAM-dependent_MTases_sf"/>
</dbReference>
<dbReference type="CDD" id="cd02440">
    <property type="entry name" value="AdoMet_MTases"/>
    <property type="match status" value="1"/>
</dbReference>
<dbReference type="AlphaFoldDB" id="A0A9X3YLD7"/>
<sequence>MPRLDALRADVGILVQMLRGMPRDLTHAQRLEAFYAPQAAHYDAFRERLLQGRRELVESLPLPDGAHVVELGGGTGRNVEFFGERMARIARVDVVDLCPALVEQARRRSAADTRVHVSLADATTWRPERPVDCVYLSYALTMIPEWRAAIGNAVAMLKPGGTLGVVDFYVSEARPAPGLVRHGPLTRRFWPAWFGHDGVKLSAEPLAELRAQLPEHTLAECRASVPYLPLARVPYYRFVGRKPA</sequence>
<dbReference type="SUPFAM" id="SSF53335">
    <property type="entry name" value="S-adenosyl-L-methionine-dependent methyltransferases"/>
    <property type="match status" value="1"/>
</dbReference>
<protein>
    <submittedName>
        <fullName evidence="2">Class I SAM-dependent methyltransferase</fullName>
    </submittedName>
</protein>
<name>A0A9X3YLD7_9GAMM</name>